<dbReference type="NCBIfam" id="TIGR02989">
    <property type="entry name" value="Sig-70_gvs1"/>
    <property type="match status" value="1"/>
</dbReference>
<proteinExistence type="inferred from homology"/>
<dbReference type="NCBIfam" id="TIGR02937">
    <property type="entry name" value="sigma70-ECF"/>
    <property type="match status" value="1"/>
</dbReference>
<evidence type="ECO:0000256" key="1">
    <source>
        <dbReference type="ARBA" id="ARBA00010641"/>
    </source>
</evidence>
<comment type="similarity">
    <text evidence="1">Belongs to the sigma-70 factor family. ECF subfamily.</text>
</comment>
<accession>A0A517T5E0</accession>
<dbReference type="SUPFAM" id="SSF88659">
    <property type="entry name" value="Sigma3 and sigma4 domains of RNA polymerase sigma factors"/>
    <property type="match status" value="1"/>
</dbReference>
<evidence type="ECO:0000256" key="3">
    <source>
        <dbReference type="ARBA" id="ARBA00023082"/>
    </source>
</evidence>
<dbReference type="SUPFAM" id="SSF88946">
    <property type="entry name" value="Sigma2 domain of RNA polymerase sigma factors"/>
    <property type="match status" value="1"/>
</dbReference>
<dbReference type="Pfam" id="PF04542">
    <property type="entry name" value="Sigma70_r2"/>
    <property type="match status" value="1"/>
</dbReference>
<evidence type="ECO:0000256" key="2">
    <source>
        <dbReference type="ARBA" id="ARBA00023015"/>
    </source>
</evidence>
<keyword evidence="2" id="KW-0805">Transcription regulation</keyword>
<dbReference type="InterPro" id="IPR014331">
    <property type="entry name" value="RNA_pol_sigma70_ECF_RHOBA"/>
</dbReference>
<dbReference type="Gene3D" id="1.10.10.10">
    <property type="entry name" value="Winged helix-like DNA-binding domain superfamily/Winged helix DNA-binding domain"/>
    <property type="match status" value="1"/>
</dbReference>
<gene>
    <name evidence="6" type="primary">carQ_2</name>
    <name evidence="6" type="ORF">V22_08020</name>
</gene>
<keyword evidence="3" id="KW-0731">Sigma factor</keyword>
<dbReference type="Proteomes" id="UP000319976">
    <property type="component" value="Chromosome"/>
</dbReference>
<sequence length="191" mass="22292">MIEDSSDNSRRLVQSLEESSESAVGEEFVRLFGKHHLRILAYVRSMVHDQAAAEDVFQEVCVSLWKSYPKYRADKDFSPWAFGIAHNQILKYWRKNRRDKHVFGEKLTSHLSADVIDLLESEESRRQALDDCVGRLSKRHRDLLRAFYGKNLKAGMIAEEWNCSVHAIYKALKVMRRTLFDCVERKLTSEV</sequence>
<dbReference type="AlphaFoldDB" id="A0A517T5E0"/>
<name>A0A517T5E0_9PLAN</name>
<keyword evidence="4" id="KW-0804">Transcription</keyword>
<dbReference type="RefSeq" id="WP_145260008.1">
    <property type="nucleotide sequence ID" value="NZ_CP036316.1"/>
</dbReference>
<dbReference type="InterPro" id="IPR014284">
    <property type="entry name" value="RNA_pol_sigma-70_dom"/>
</dbReference>
<organism evidence="6 7">
    <name type="scientific">Calycomorphotria hydatis</name>
    <dbReference type="NCBI Taxonomy" id="2528027"/>
    <lineage>
        <taxon>Bacteria</taxon>
        <taxon>Pseudomonadati</taxon>
        <taxon>Planctomycetota</taxon>
        <taxon>Planctomycetia</taxon>
        <taxon>Planctomycetales</taxon>
        <taxon>Planctomycetaceae</taxon>
        <taxon>Calycomorphotria</taxon>
    </lineage>
</organism>
<dbReference type="OrthoDB" id="6383365at2"/>
<dbReference type="InterPro" id="IPR013325">
    <property type="entry name" value="RNA_pol_sigma_r2"/>
</dbReference>
<dbReference type="InterPro" id="IPR036388">
    <property type="entry name" value="WH-like_DNA-bd_sf"/>
</dbReference>
<dbReference type="Gene3D" id="1.10.1740.10">
    <property type="match status" value="1"/>
</dbReference>
<dbReference type="PANTHER" id="PTHR43133:SF51">
    <property type="entry name" value="RNA POLYMERASE SIGMA FACTOR"/>
    <property type="match status" value="1"/>
</dbReference>
<protein>
    <submittedName>
        <fullName evidence="6">RNA polymerase sigma factor CarQ</fullName>
    </submittedName>
</protein>
<dbReference type="PANTHER" id="PTHR43133">
    <property type="entry name" value="RNA POLYMERASE ECF-TYPE SIGMA FACTO"/>
    <property type="match status" value="1"/>
</dbReference>
<evidence type="ECO:0000256" key="4">
    <source>
        <dbReference type="ARBA" id="ARBA00023163"/>
    </source>
</evidence>
<dbReference type="InterPro" id="IPR039425">
    <property type="entry name" value="RNA_pol_sigma-70-like"/>
</dbReference>
<dbReference type="GO" id="GO:0006352">
    <property type="term" value="P:DNA-templated transcription initiation"/>
    <property type="evidence" value="ECO:0007669"/>
    <property type="project" value="InterPro"/>
</dbReference>
<evidence type="ECO:0000313" key="7">
    <source>
        <dbReference type="Proteomes" id="UP000319976"/>
    </source>
</evidence>
<dbReference type="GO" id="GO:0016987">
    <property type="term" value="F:sigma factor activity"/>
    <property type="evidence" value="ECO:0007669"/>
    <property type="project" value="UniProtKB-KW"/>
</dbReference>
<dbReference type="EMBL" id="CP036316">
    <property type="protein sequence ID" value="QDT63578.1"/>
    <property type="molecule type" value="Genomic_DNA"/>
</dbReference>
<dbReference type="InterPro" id="IPR013324">
    <property type="entry name" value="RNA_pol_sigma_r3/r4-like"/>
</dbReference>
<evidence type="ECO:0000313" key="6">
    <source>
        <dbReference type="EMBL" id="QDT63578.1"/>
    </source>
</evidence>
<dbReference type="KEGG" id="chya:V22_08020"/>
<reference evidence="6 7" key="1">
    <citation type="submission" date="2019-02" db="EMBL/GenBank/DDBJ databases">
        <title>Deep-cultivation of Planctomycetes and their phenomic and genomic characterization uncovers novel biology.</title>
        <authorList>
            <person name="Wiegand S."/>
            <person name="Jogler M."/>
            <person name="Boedeker C."/>
            <person name="Pinto D."/>
            <person name="Vollmers J."/>
            <person name="Rivas-Marin E."/>
            <person name="Kohn T."/>
            <person name="Peeters S.H."/>
            <person name="Heuer A."/>
            <person name="Rast P."/>
            <person name="Oberbeckmann S."/>
            <person name="Bunk B."/>
            <person name="Jeske O."/>
            <person name="Meyerdierks A."/>
            <person name="Storesund J.E."/>
            <person name="Kallscheuer N."/>
            <person name="Luecker S."/>
            <person name="Lage O.M."/>
            <person name="Pohl T."/>
            <person name="Merkel B.J."/>
            <person name="Hornburger P."/>
            <person name="Mueller R.-W."/>
            <person name="Bruemmer F."/>
            <person name="Labrenz M."/>
            <person name="Spormann A.M."/>
            <person name="Op den Camp H."/>
            <person name="Overmann J."/>
            <person name="Amann R."/>
            <person name="Jetten M.S.M."/>
            <person name="Mascher T."/>
            <person name="Medema M.H."/>
            <person name="Devos D.P."/>
            <person name="Kaster A.-K."/>
            <person name="Ovreas L."/>
            <person name="Rohde M."/>
            <person name="Galperin M.Y."/>
            <person name="Jogler C."/>
        </authorList>
    </citation>
    <scope>NUCLEOTIDE SEQUENCE [LARGE SCALE GENOMIC DNA]</scope>
    <source>
        <strain evidence="6 7">V22</strain>
    </source>
</reference>
<feature type="domain" description="RNA polymerase sigma-70 region 2" evidence="5">
    <location>
        <begin position="31"/>
        <end position="98"/>
    </location>
</feature>
<evidence type="ECO:0000259" key="5">
    <source>
        <dbReference type="Pfam" id="PF04542"/>
    </source>
</evidence>
<dbReference type="InterPro" id="IPR007627">
    <property type="entry name" value="RNA_pol_sigma70_r2"/>
</dbReference>
<keyword evidence="7" id="KW-1185">Reference proteome</keyword>